<evidence type="ECO:0000313" key="1">
    <source>
        <dbReference type="EMBL" id="VFJ48824.1"/>
    </source>
</evidence>
<gene>
    <name evidence="1" type="ORF">BECKFM1743A_GA0114220_100638</name>
    <name evidence="3" type="ORF">BECKFM1743B_GA0114221_100718</name>
    <name evidence="2" type="ORF">BECKFM1743C_GA0114222_100698</name>
</gene>
<name>A0A450VUL3_9GAMM</name>
<organism evidence="3">
    <name type="scientific">Candidatus Kentrum sp. FM</name>
    <dbReference type="NCBI Taxonomy" id="2126340"/>
    <lineage>
        <taxon>Bacteria</taxon>
        <taxon>Pseudomonadati</taxon>
        <taxon>Pseudomonadota</taxon>
        <taxon>Gammaproteobacteria</taxon>
        <taxon>Candidatus Kentrum</taxon>
    </lineage>
</organism>
<dbReference type="InterPro" id="IPR029060">
    <property type="entry name" value="PIN-like_dom_sf"/>
</dbReference>
<evidence type="ECO:0000313" key="3">
    <source>
        <dbReference type="EMBL" id="VFK08475.1"/>
    </source>
</evidence>
<dbReference type="EMBL" id="CAADFL010000071">
    <property type="protein sequence ID" value="VFK08475.1"/>
    <property type="molecule type" value="Genomic_DNA"/>
</dbReference>
<protein>
    <recommendedName>
        <fullName evidence="4">PIN domain-containing protein</fullName>
    </recommendedName>
</protein>
<evidence type="ECO:0000313" key="2">
    <source>
        <dbReference type="EMBL" id="VFJ49315.1"/>
    </source>
</evidence>
<dbReference type="SUPFAM" id="SSF88723">
    <property type="entry name" value="PIN domain-like"/>
    <property type="match status" value="1"/>
</dbReference>
<dbReference type="EMBL" id="CAADEZ010000063">
    <property type="protein sequence ID" value="VFJ48824.1"/>
    <property type="molecule type" value="Genomic_DNA"/>
</dbReference>
<reference evidence="3" key="1">
    <citation type="submission" date="2019-02" db="EMBL/GenBank/DDBJ databases">
        <authorList>
            <person name="Gruber-Vodicka R. H."/>
            <person name="Seah K. B. B."/>
        </authorList>
    </citation>
    <scope>NUCLEOTIDE SEQUENCE</scope>
    <source>
        <strain evidence="1">BECK_BZ163</strain>
        <strain evidence="3">BECK_BZ164</strain>
        <strain evidence="2">BECK_BZ165</strain>
    </source>
</reference>
<evidence type="ECO:0008006" key="4">
    <source>
        <dbReference type="Google" id="ProtNLM"/>
    </source>
</evidence>
<dbReference type="AlphaFoldDB" id="A0A450VUL3"/>
<dbReference type="EMBL" id="CAADFA010000069">
    <property type="protein sequence ID" value="VFJ49315.1"/>
    <property type="molecule type" value="Genomic_DNA"/>
</dbReference>
<proteinExistence type="predicted"/>
<sequence>MRVYLDNCAFNRPFDDQGHIRIRLEAEAKLYLQEKIKNREIALVWSYILDIENDRNPFEEKRNAIRRWKELACADIEETDALIEMANRFVRAGIRTKDALHVAAAIAGRADAFITTDDKLLGRLVNHNEIRAVNPIDIVGELHEHRTDEHIH</sequence>
<accession>A0A450VUL3</accession>